<name>A0A0D9A021_9CYAN</name>
<dbReference type="Gene3D" id="3.60.40.10">
    <property type="entry name" value="PPM-type phosphatase domain"/>
    <property type="match status" value="1"/>
</dbReference>
<proteinExistence type="predicted"/>
<dbReference type="Pfam" id="PF13672">
    <property type="entry name" value="PP2C_2"/>
    <property type="match status" value="1"/>
</dbReference>
<dbReference type="InterPro" id="IPR036457">
    <property type="entry name" value="PPM-type-like_dom_sf"/>
</dbReference>
<evidence type="ECO:0000259" key="1">
    <source>
        <dbReference type="PROSITE" id="PS51746"/>
    </source>
</evidence>
<feature type="domain" description="PPM-type phosphatase" evidence="1">
    <location>
        <begin position="357"/>
        <end position="605"/>
    </location>
</feature>
<dbReference type="Proteomes" id="UP000032452">
    <property type="component" value="Unassembled WGS sequence"/>
</dbReference>
<dbReference type="InterPro" id="IPR011009">
    <property type="entry name" value="Kinase-like_dom_sf"/>
</dbReference>
<dbReference type="RefSeq" id="WP_045053420.1">
    <property type="nucleotide sequence ID" value="NZ_CAWMDP010000011.1"/>
</dbReference>
<dbReference type="STRING" id="1618023.UH38_04415"/>
<dbReference type="SMART" id="SM00331">
    <property type="entry name" value="PP2C_SIG"/>
    <property type="match status" value="1"/>
</dbReference>
<dbReference type="Gene3D" id="1.10.510.10">
    <property type="entry name" value="Transferase(Phosphotransferase) domain 1"/>
    <property type="match status" value="1"/>
</dbReference>
<gene>
    <name evidence="2" type="ORF">UH38_04415</name>
</gene>
<evidence type="ECO:0000313" key="2">
    <source>
        <dbReference type="EMBL" id="KJH72806.1"/>
    </source>
</evidence>
<protein>
    <recommendedName>
        <fullName evidence="1">PPM-type phosphatase domain-containing protein</fullName>
    </recommendedName>
</protein>
<dbReference type="AlphaFoldDB" id="A0A0D9A021"/>
<dbReference type="InterPro" id="IPR001932">
    <property type="entry name" value="PPM-type_phosphatase-like_dom"/>
</dbReference>
<keyword evidence="3" id="KW-1185">Reference proteome</keyword>
<dbReference type="PATRIC" id="fig|1618023.3.peg.751"/>
<dbReference type="OrthoDB" id="495860at2"/>
<sequence>MLSSLTDPILIIQSGTCFQVNNFRVTIKAHLGKFADVDYFRVSIQQIDDEKLLANNAQIIDKLGLLRIGNSDGGLSRELQVRHALADSKMLSQLLFVGLEKQVDLSFDSAAVQNIISTDKVVNSELFREEILTIPVDNSSLTTKSKSNLAEVLSDEDYLEFSGDYEYLEEDSPAETTNLNTQKLLLLSYLPQTEQTLDTWLQKKHPPQVAIMLASQICQLFHDAYEYGWCFCQIMPQFIQINNEIKFYDLTNVHLLGGQVESGMVTEYCAPEVACNCHVSEEMSTYVVGILLYQAIHQSLPNTRHDLYSSIQLIPGIYQIINLCLQPITQDRIGLNQLRKALIESQNTISKYKVQWDIASYSTIGLSLHRLQNEDCYGVQQYSTKDESILVGALADGMGGMAEGEVASKLAVNTVLSMPLITNLQDEKSRENWLISVVEKANANVIEKVRRGGTTLSVVLAIENQLAIAHVGDSRIFLIRNGMICQLSEDHSLVASLLANGEITYQDSQDHPQRNVITKCLGAKKTIEREYVQTLSSFGTDLSLALKNRDILLLCSDGVWDLVPPAELAEIFTEHQNLKLAVNNTINRILTRGASDNSTLVALKCCISNQF</sequence>
<comment type="caution">
    <text evidence="2">The sequence shown here is derived from an EMBL/GenBank/DDBJ whole genome shotgun (WGS) entry which is preliminary data.</text>
</comment>
<evidence type="ECO:0000313" key="3">
    <source>
        <dbReference type="Proteomes" id="UP000032452"/>
    </source>
</evidence>
<dbReference type="GO" id="GO:0004722">
    <property type="term" value="F:protein serine/threonine phosphatase activity"/>
    <property type="evidence" value="ECO:0007669"/>
    <property type="project" value="InterPro"/>
</dbReference>
<dbReference type="CDD" id="cd00143">
    <property type="entry name" value="PP2Cc"/>
    <property type="match status" value="1"/>
</dbReference>
<dbReference type="PROSITE" id="PS51746">
    <property type="entry name" value="PPM_2"/>
    <property type="match status" value="1"/>
</dbReference>
<reference evidence="2 3" key="1">
    <citation type="submission" date="2015-02" db="EMBL/GenBank/DDBJ databases">
        <title>Draft genome of a novel marine cyanobacterium (Chroococcales) isolated from South Atlantic Ocean.</title>
        <authorList>
            <person name="Rigonato J."/>
            <person name="Alvarenga D.O."/>
            <person name="Branco L.H."/>
            <person name="Varani A.M."/>
            <person name="Brandini F.P."/>
            <person name="Fiore M.F."/>
        </authorList>
    </citation>
    <scope>NUCLEOTIDE SEQUENCE [LARGE SCALE GENOMIC DNA]</scope>
    <source>
        <strain evidence="2 3">CENA595</strain>
    </source>
</reference>
<organism evidence="2 3">
    <name type="scientific">Aliterella atlantica CENA595</name>
    <dbReference type="NCBI Taxonomy" id="1618023"/>
    <lineage>
        <taxon>Bacteria</taxon>
        <taxon>Bacillati</taxon>
        <taxon>Cyanobacteriota</taxon>
        <taxon>Cyanophyceae</taxon>
        <taxon>Chroococcidiopsidales</taxon>
        <taxon>Aliterellaceae</taxon>
        <taxon>Aliterella</taxon>
    </lineage>
</organism>
<dbReference type="InterPro" id="IPR015655">
    <property type="entry name" value="PP2C"/>
</dbReference>
<accession>A0A0D9A021</accession>
<dbReference type="PANTHER" id="PTHR47992">
    <property type="entry name" value="PROTEIN PHOSPHATASE"/>
    <property type="match status" value="1"/>
</dbReference>
<dbReference type="EMBL" id="JYON01000003">
    <property type="protein sequence ID" value="KJH72806.1"/>
    <property type="molecule type" value="Genomic_DNA"/>
</dbReference>
<dbReference type="SMART" id="SM00332">
    <property type="entry name" value="PP2Cc"/>
    <property type="match status" value="1"/>
</dbReference>
<dbReference type="SUPFAM" id="SSF56112">
    <property type="entry name" value="Protein kinase-like (PK-like)"/>
    <property type="match status" value="1"/>
</dbReference>
<dbReference type="SUPFAM" id="SSF81606">
    <property type="entry name" value="PP2C-like"/>
    <property type="match status" value="1"/>
</dbReference>